<proteinExistence type="predicted"/>
<name>A0A3B0VWK2_9ZZZZ</name>
<reference evidence="2" key="1">
    <citation type="submission" date="2018-06" db="EMBL/GenBank/DDBJ databases">
        <authorList>
            <person name="Zhirakovskaya E."/>
        </authorList>
    </citation>
    <scope>NUCLEOTIDE SEQUENCE</scope>
</reference>
<dbReference type="EMBL" id="UOEU01000834">
    <property type="protein sequence ID" value="VAW41269.1"/>
    <property type="molecule type" value="Genomic_DNA"/>
</dbReference>
<evidence type="ECO:0000256" key="1">
    <source>
        <dbReference type="SAM" id="Phobius"/>
    </source>
</evidence>
<gene>
    <name evidence="2" type="ORF">MNBD_CHLOROFLEXI01-1303</name>
</gene>
<sequence length="53" mass="6390">MFENLLLLIIIIIVLWVGLYAYYWHTSRQQKDIADQIEQLRQKLDGAEREDAR</sequence>
<protein>
    <submittedName>
        <fullName evidence="2">Uncharacterized protein</fullName>
    </submittedName>
</protein>
<evidence type="ECO:0000313" key="2">
    <source>
        <dbReference type="EMBL" id="VAW41269.1"/>
    </source>
</evidence>
<accession>A0A3B0VWK2</accession>
<organism evidence="2">
    <name type="scientific">hydrothermal vent metagenome</name>
    <dbReference type="NCBI Taxonomy" id="652676"/>
    <lineage>
        <taxon>unclassified sequences</taxon>
        <taxon>metagenomes</taxon>
        <taxon>ecological metagenomes</taxon>
    </lineage>
</organism>
<keyword evidence="1" id="KW-1133">Transmembrane helix</keyword>
<keyword evidence="1" id="KW-0812">Transmembrane</keyword>
<keyword evidence="1" id="KW-0472">Membrane</keyword>
<feature type="transmembrane region" description="Helical" evidence="1">
    <location>
        <begin position="6"/>
        <end position="24"/>
    </location>
</feature>
<dbReference type="AlphaFoldDB" id="A0A3B0VWK2"/>